<dbReference type="SUPFAM" id="SSF53098">
    <property type="entry name" value="Ribonuclease H-like"/>
    <property type="match status" value="1"/>
</dbReference>
<gene>
    <name evidence="2" type="ORF">CM83_25973</name>
</gene>
<dbReference type="Pfam" id="PF17921">
    <property type="entry name" value="Integrase_H2C2"/>
    <property type="match status" value="1"/>
</dbReference>
<dbReference type="GO" id="GO:0003676">
    <property type="term" value="F:nucleic acid binding"/>
    <property type="evidence" value="ECO:0007669"/>
    <property type="project" value="InterPro"/>
</dbReference>
<dbReference type="InterPro" id="IPR041588">
    <property type="entry name" value="Integrase_H2C2"/>
</dbReference>
<feature type="domain" description="Integrase catalytic" evidence="1">
    <location>
        <begin position="178"/>
        <end position="348"/>
    </location>
</feature>
<feature type="non-terminal residue" evidence="2">
    <location>
        <position position="1"/>
    </location>
</feature>
<dbReference type="InterPro" id="IPR036397">
    <property type="entry name" value="RNaseH_sf"/>
</dbReference>
<reference evidence="2" key="2">
    <citation type="submission" date="2014-07" db="EMBL/GenBank/DDBJ databases">
        <authorList>
            <person name="Hull J."/>
        </authorList>
    </citation>
    <scope>NUCLEOTIDE SEQUENCE</scope>
</reference>
<evidence type="ECO:0000259" key="1">
    <source>
        <dbReference type="PROSITE" id="PS50994"/>
    </source>
</evidence>
<dbReference type="InterPro" id="IPR001584">
    <property type="entry name" value="Integrase_cat-core"/>
</dbReference>
<dbReference type="PANTHER" id="PTHR38681">
    <property type="entry name" value="RETROVIRUS-RELATED POL POLYPROTEIN FROM TRANSPOSON 412-LIKE PROTEIN-RELATED"/>
    <property type="match status" value="1"/>
</dbReference>
<proteinExistence type="predicted"/>
<dbReference type="FunFam" id="3.30.420.10:FF:000032">
    <property type="entry name" value="Retrovirus-related Pol polyprotein from transposon 297-like Protein"/>
    <property type="match status" value="1"/>
</dbReference>
<accession>A0A0A9X919</accession>
<dbReference type="Pfam" id="PF00665">
    <property type="entry name" value="rve"/>
    <property type="match status" value="1"/>
</dbReference>
<evidence type="ECO:0000313" key="2">
    <source>
        <dbReference type="EMBL" id="JAG16494.1"/>
    </source>
</evidence>
<dbReference type="PROSITE" id="PS50994">
    <property type="entry name" value="INTEGRASE"/>
    <property type="match status" value="1"/>
</dbReference>
<dbReference type="AlphaFoldDB" id="A0A0A9X919"/>
<sequence length="415" mass="47402">RRSSDLHKPLIYAFNQKMEKATPRQARHLDYIAQFTTDIQHISGKDNVVADCMSRVDSISNPIDFEKLASDQREEDLPKDLSGTSLVWKQIRMANSKIPVYCDISTGFVRPFVPSNFRKQAFHSVHDLAHPGNRASYKSLSQRFVWSSMAKDCADWVKSCVDCQRNKVQRHTYSPLGEFSPPGERFSHVHIDLVGPLTSSQGYTYVLTCIDRSTRWPESIPLNDSKAVTVAQAFCSQWISRFGVPNKIVSDRGRQFENEMFKQLTTTLGTQHNFTSAYNPKANGILERIHRQLKAAIRCHNTENWTEVLPFVLLGMRTSLKEDLKCSSAELVYGSTLRLPNEFFEEQKSSGPALIHEFVARLKDTMNNLRAIPTQKHSVRNVLVHPKLAETTHVFVRRMTPTEDLCNHHTMALLR</sequence>
<reference evidence="2" key="1">
    <citation type="journal article" date="2014" name="PLoS ONE">
        <title>Transcriptome-Based Identification of ABC Transporters in the Western Tarnished Plant Bug Lygus hesperus.</title>
        <authorList>
            <person name="Hull J.J."/>
            <person name="Chaney K."/>
            <person name="Geib S.M."/>
            <person name="Fabrick J.A."/>
            <person name="Brent C.S."/>
            <person name="Walsh D."/>
            <person name="Lavine L.C."/>
        </authorList>
    </citation>
    <scope>NUCLEOTIDE SEQUENCE</scope>
</reference>
<dbReference type="PANTHER" id="PTHR38681:SF1">
    <property type="entry name" value="RETROVIRUS-RELATED POL POLYPROTEIN FROM TRANSPOSON 412-LIKE PROTEIN"/>
    <property type="match status" value="1"/>
</dbReference>
<dbReference type="GO" id="GO:0015074">
    <property type="term" value="P:DNA integration"/>
    <property type="evidence" value="ECO:0007669"/>
    <property type="project" value="InterPro"/>
</dbReference>
<dbReference type="Gene3D" id="1.10.340.70">
    <property type="match status" value="1"/>
</dbReference>
<protein>
    <recommendedName>
        <fullName evidence="1">Integrase catalytic domain-containing protein</fullName>
    </recommendedName>
</protein>
<dbReference type="InterPro" id="IPR012337">
    <property type="entry name" value="RNaseH-like_sf"/>
</dbReference>
<dbReference type="EMBL" id="GBHO01027110">
    <property type="protein sequence ID" value="JAG16494.1"/>
    <property type="molecule type" value="Transcribed_RNA"/>
</dbReference>
<name>A0A0A9X919_LYGHE</name>
<organism evidence="2">
    <name type="scientific">Lygus hesperus</name>
    <name type="common">Western plant bug</name>
    <dbReference type="NCBI Taxonomy" id="30085"/>
    <lineage>
        <taxon>Eukaryota</taxon>
        <taxon>Metazoa</taxon>
        <taxon>Ecdysozoa</taxon>
        <taxon>Arthropoda</taxon>
        <taxon>Hexapoda</taxon>
        <taxon>Insecta</taxon>
        <taxon>Pterygota</taxon>
        <taxon>Neoptera</taxon>
        <taxon>Paraneoptera</taxon>
        <taxon>Hemiptera</taxon>
        <taxon>Heteroptera</taxon>
        <taxon>Panheteroptera</taxon>
        <taxon>Cimicomorpha</taxon>
        <taxon>Miridae</taxon>
        <taxon>Mirini</taxon>
        <taxon>Lygus</taxon>
    </lineage>
</organism>
<dbReference type="Gene3D" id="3.30.420.10">
    <property type="entry name" value="Ribonuclease H-like superfamily/Ribonuclease H"/>
    <property type="match status" value="1"/>
</dbReference>